<comment type="similarity">
    <text evidence="7">Belongs to the PGAP3 family.</text>
</comment>
<dbReference type="Proteomes" id="UP001479436">
    <property type="component" value="Unassembled WGS sequence"/>
</dbReference>
<name>A0ABR2X2X6_9FUNG</name>
<dbReference type="PANTHER" id="PTHR13148">
    <property type="entry name" value="PER1-RELATED"/>
    <property type="match status" value="1"/>
</dbReference>
<evidence type="ECO:0000313" key="9">
    <source>
        <dbReference type="Proteomes" id="UP001479436"/>
    </source>
</evidence>
<evidence type="ECO:0000256" key="7">
    <source>
        <dbReference type="RuleBase" id="RU365066"/>
    </source>
</evidence>
<evidence type="ECO:0000313" key="8">
    <source>
        <dbReference type="EMBL" id="KAK9768113.1"/>
    </source>
</evidence>
<keyword evidence="3 7" id="KW-0812">Transmembrane</keyword>
<evidence type="ECO:0000256" key="3">
    <source>
        <dbReference type="ARBA" id="ARBA00022692"/>
    </source>
</evidence>
<reference evidence="8 9" key="1">
    <citation type="submission" date="2023-04" db="EMBL/GenBank/DDBJ databases">
        <title>Genome of Basidiobolus ranarum AG-B5.</title>
        <authorList>
            <person name="Stajich J.E."/>
            <person name="Carter-House D."/>
            <person name="Gryganskyi A."/>
        </authorList>
    </citation>
    <scope>NUCLEOTIDE SEQUENCE [LARGE SCALE GENOMIC DNA]</scope>
    <source>
        <strain evidence="8 9">AG-B5</strain>
    </source>
</reference>
<dbReference type="PANTHER" id="PTHR13148:SF0">
    <property type="entry name" value="POST-GPI ATTACHMENT TO PROTEINS FACTOR 3"/>
    <property type="match status" value="1"/>
</dbReference>
<gene>
    <name evidence="8" type="ORF">K7432_001515</name>
</gene>
<evidence type="ECO:0000256" key="1">
    <source>
        <dbReference type="ARBA" id="ARBA00004127"/>
    </source>
</evidence>
<comment type="subcellular location">
    <subcellularLocation>
        <location evidence="1">Endomembrane system</location>
        <topology evidence="1">Multi-pass membrane protein</topology>
    </subcellularLocation>
    <subcellularLocation>
        <location evidence="7">Endoplasmic reticulum membrane</location>
        <topology evidence="7">Multi-pass membrane protein</topology>
    </subcellularLocation>
</comment>
<feature type="transmembrane region" description="Helical" evidence="7">
    <location>
        <begin position="167"/>
        <end position="183"/>
    </location>
</feature>
<accession>A0ABR2X2X6</accession>
<sequence>MIKQVGKHFVLVILLISFITYTYGSYGDRQPVFNNCVENCEQNVCAKNPTLPLSLRITLWSCLDDCKYNCMRQITDMAVETGEPIVQYYGKWPFLRLFGMQEPASVLFSILNGWGHWYHLKIIQTRVPNGYFLKPFYYGYALIGMNAWLWSSVFHSRDTSLTEKLDYFSAALTILYGLFVAILRATHIVDRKKQAFVGVLHIIPFLLHISYLSFYKFDYGYNMKASIGIGMLHNVAWGIIALRSSGHPYRWRPIASALLLTSAMSLELFDFPPILEMVDAHALWHAATVPILVYWYTFLMEDARWDAPRMRLKKN</sequence>
<feature type="transmembrane region" description="Helical" evidence="7">
    <location>
        <begin position="136"/>
        <end position="155"/>
    </location>
</feature>
<feature type="transmembrane region" description="Helical" evidence="7">
    <location>
        <begin position="281"/>
        <end position="299"/>
    </location>
</feature>
<proteinExistence type="inferred from homology"/>
<feature type="transmembrane region" description="Helical" evidence="7">
    <location>
        <begin position="6"/>
        <end position="24"/>
    </location>
</feature>
<dbReference type="EMBL" id="JASJQH010000034">
    <property type="protein sequence ID" value="KAK9768113.1"/>
    <property type="molecule type" value="Genomic_DNA"/>
</dbReference>
<keyword evidence="7" id="KW-0256">Endoplasmic reticulum</keyword>
<evidence type="ECO:0000256" key="2">
    <source>
        <dbReference type="ARBA" id="ARBA00022502"/>
    </source>
</evidence>
<feature type="transmembrane region" description="Helical" evidence="7">
    <location>
        <begin position="195"/>
        <end position="215"/>
    </location>
</feature>
<organism evidence="8 9">
    <name type="scientific">Basidiobolus ranarum</name>
    <dbReference type="NCBI Taxonomy" id="34480"/>
    <lineage>
        <taxon>Eukaryota</taxon>
        <taxon>Fungi</taxon>
        <taxon>Fungi incertae sedis</taxon>
        <taxon>Zoopagomycota</taxon>
        <taxon>Entomophthoromycotina</taxon>
        <taxon>Basidiobolomycetes</taxon>
        <taxon>Basidiobolales</taxon>
        <taxon>Basidiobolaceae</taxon>
        <taxon>Basidiobolus</taxon>
    </lineage>
</organism>
<comment type="caution">
    <text evidence="7">Lacks conserved residue(s) required for the propagation of feature annotation.</text>
</comment>
<comment type="function">
    <text evidence="7">Involved in the lipid remodeling steps of GPI-anchor maturation.</text>
</comment>
<dbReference type="Pfam" id="PF04080">
    <property type="entry name" value="Per1"/>
    <property type="match status" value="1"/>
</dbReference>
<keyword evidence="6 7" id="KW-0472">Membrane</keyword>
<evidence type="ECO:0000256" key="6">
    <source>
        <dbReference type="ARBA" id="ARBA00023136"/>
    </source>
</evidence>
<evidence type="ECO:0000256" key="4">
    <source>
        <dbReference type="ARBA" id="ARBA00022729"/>
    </source>
</evidence>
<keyword evidence="4" id="KW-0732">Signal</keyword>
<dbReference type="InterPro" id="IPR007217">
    <property type="entry name" value="Per1-like"/>
</dbReference>
<evidence type="ECO:0000256" key="5">
    <source>
        <dbReference type="ARBA" id="ARBA00022989"/>
    </source>
</evidence>
<keyword evidence="5 7" id="KW-1133">Transmembrane helix</keyword>
<protein>
    <recommendedName>
        <fullName evidence="7">Post-GPI attachment to proteins factor 3</fullName>
    </recommendedName>
</protein>
<keyword evidence="2 7" id="KW-0337">GPI-anchor biosynthesis</keyword>
<comment type="caution">
    <text evidence="8">The sequence shown here is derived from an EMBL/GenBank/DDBJ whole genome shotgun (WGS) entry which is preliminary data.</text>
</comment>
<keyword evidence="9" id="KW-1185">Reference proteome</keyword>